<dbReference type="Pfam" id="PF00642">
    <property type="entry name" value="zf-CCCH"/>
    <property type="match status" value="1"/>
</dbReference>
<feature type="compositionally biased region" description="Basic residues" evidence="9">
    <location>
        <begin position="1"/>
        <end position="12"/>
    </location>
</feature>
<dbReference type="InterPro" id="IPR001841">
    <property type="entry name" value="Znf_RING"/>
</dbReference>
<proteinExistence type="inferred from homology"/>
<evidence type="ECO:0000256" key="2">
    <source>
        <dbReference type="ARBA" id="ARBA00009161"/>
    </source>
</evidence>
<feature type="region of interest" description="Disordered" evidence="9">
    <location>
        <begin position="1"/>
        <end position="61"/>
    </location>
</feature>
<evidence type="ECO:0000259" key="11">
    <source>
        <dbReference type="PROSITE" id="PS50103"/>
    </source>
</evidence>
<dbReference type="InterPro" id="IPR000571">
    <property type="entry name" value="Znf_CCCH"/>
</dbReference>
<dbReference type="Gene3D" id="3.30.40.10">
    <property type="entry name" value="Zinc/RING finger domain, C3HC4 (zinc finger)"/>
    <property type="match status" value="1"/>
</dbReference>
<reference evidence="13" key="1">
    <citation type="submission" date="2016-10" db="EMBL/GenBank/DDBJ databases">
        <authorList>
            <person name="Geijer C."/>
            <person name="Jareborg N."/>
            <person name="Dainat J."/>
        </authorList>
    </citation>
    <scope>NUCLEOTIDE SEQUENCE [LARGE SCALE GENOMIC DNA]</scope>
    <source>
        <strain evidence="13">PYCC 4715</strain>
    </source>
</reference>
<dbReference type="PROSITE" id="PS50089">
    <property type="entry name" value="ZF_RING_2"/>
    <property type="match status" value="1"/>
</dbReference>
<feature type="domain" description="RING-type" evidence="10">
    <location>
        <begin position="153"/>
        <end position="193"/>
    </location>
</feature>
<feature type="compositionally biased region" description="Basic and acidic residues" evidence="9">
    <location>
        <begin position="43"/>
        <end position="61"/>
    </location>
</feature>
<evidence type="ECO:0000313" key="13">
    <source>
        <dbReference type="Proteomes" id="UP000182259"/>
    </source>
</evidence>
<protein>
    <recommendedName>
        <fullName evidence="3 8">Pre-mRNA-splicing factor CWC24</fullName>
    </recommendedName>
</protein>
<dbReference type="GO" id="GO:0034247">
    <property type="term" value="P:snoRNA splicing"/>
    <property type="evidence" value="ECO:0007669"/>
    <property type="project" value="TreeGrafter"/>
</dbReference>
<evidence type="ECO:0000256" key="7">
    <source>
        <dbReference type="PROSITE-ProRule" id="PRU00723"/>
    </source>
</evidence>
<dbReference type="InterPro" id="IPR039971">
    <property type="entry name" value="CWC24-like"/>
</dbReference>
<dbReference type="Proteomes" id="UP000182259">
    <property type="component" value="Chromosome VI"/>
</dbReference>
<keyword evidence="8" id="KW-0508">mRNA splicing</keyword>
<gene>
    <name evidence="12" type="ORF">SAMEA4029009_CIC11G00000003291</name>
</gene>
<evidence type="ECO:0000259" key="10">
    <source>
        <dbReference type="PROSITE" id="PS50089"/>
    </source>
</evidence>
<evidence type="ECO:0000256" key="9">
    <source>
        <dbReference type="SAM" id="MobiDB-lite"/>
    </source>
</evidence>
<dbReference type="InterPro" id="IPR027370">
    <property type="entry name" value="Znf-RING_euk"/>
</dbReference>
<comment type="subunit">
    <text evidence="8">Associated with the spliceosome.</text>
</comment>
<dbReference type="AlphaFoldDB" id="A0A1L0C6P4"/>
<name>A0A1L0C6P4_9ASCO</name>
<evidence type="ECO:0000256" key="1">
    <source>
        <dbReference type="ARBA" id="ARBA00003777"/>
    </source>
</evidence>
<dbReference type="SUPFAM" id="SSF57850">
    <property type="entry name" value="RING/U-box"/>
    <property type="match status" value="1"/>
</dbReference>
<keyword evidence="8" id="KW-0539">Nucleus</keyword>
<evidence type="ECO:0000256" key="3">
    <source>
        <dbReference type="ARBA" id="ARBA00020647"/>
    </source>
</evidence>
<comment type="function">
    <text evidence="1 8">Involved in pre-mRNA splicing.</text>
</comment>
<dbReference type="PROSITE" id="PS50103">
    <property type="entry name" value="ZF_C3H1"/>
    <property type="match status" value="1"/>
</dbReference>
<evidence type="ECO:0000256" key="4">
    <source>
        <dbReference type="ARBA" id="ARBA00022723"/>
    </source>
</evidence>
<keyword evidence="5 7" id="KW-0863">Zinc-finger</keyword>
<keyword evidence="8" id="KW-0747">Spliceosome</keyword>
<dbReference type="GO" id="GO:0005684">
    <property type="term" value="C:U2-type spliceosomal complex"/>
    <property type="evidence" value="ECO:0007669"/>
    <property type="project" value="TreeGrafter"/>
</dbReference>
<dbReference type="SMART" id="SM00356">
    <property type="entry name" value="ZnF_C3H1"/>
    <property type="match status" value="1"/>
</dbReference>
<dbReference type="Gene3D" id="4.10.1000.10">
    <property type="entry name" value="Zinc finger, CCCH-type"/>
    <property type="match status" value="1"/>
</dbReference>
<dbReference type="SUPFAM" id="SSF90229">
    <property type="entry name" value="CCCH zinc finger"/>
    <property type="match status" value="1"/>
</dbReference>
<feature type="zinc finger region" description="C3H1-type" evidence="7">
    <location>
        <begin position="93"/>
        <end position="121"/>
    </location>
</feature>
<comment type="subcellular location">
    <subcellularLocation>
        <location evidence="8">Nucleus</location>
    </subcellularLocation>
</comment>
<dbReference type="PANTHER" id="PTHR12930:SF0">
    <property type="entry name" value="RING FINGER PROTEIN 113B"/>
    <property type="match status" value="1"/>
</dbReference>
<dbReference type="GO" id="GO:0006397">
    <property type="term" value="P:mRNA processing"/>
    <property type="evidence" value="ECO:0007669"/>
    <property type="project" value="UniProtKB-KW"/>
</dbReference>
<dbReference type="GO" id="GO:0003677">
    <property type="term" value="F:DNA binding"/>
    <property type="evidence" value="ECO:0007669"/>
    <property type="project" value="UniProtKB-UniRule"/>
</dbReference>
<keyword evidence="6 7" id="KW-0862">Zinc</keyword>
<dbReference type="EMBL" id="LT635769">
    <property type="protein sequence ID" value="SGZ58522.1"/>
    <property type="molecule type" value="Genomic_DNA"/>
</dbReference>
<dbReference type="InterPro" id="IPR036855">
    <property type="entry name" value="Znf_CCCH_sf"/>
</dbReference>
<dbReference type="Pfam" id="PF13445">
    <property type="entry name" value="zf-RING_UBOX"/>
    <property type="match status" value="1"/>
</dbReference>
<evidence type="ECO:0000256" key="5">
    <source>
        <dbReference type="ARBA" id="ARBA00022771"/>
    </source>
</evidence>
<dbReference type="SMART" id="SM00184">
    <property type="entry name" value="RING"/>
    <property type="match status" value="1"/>
</dbReference>
<keyword evidence="8" id="KW-0507">mRNA processing</keyword>
<dbReference type="InterPro" id="IPR013083">
    <property type="entry name" value="Znf_RING/FYVE/PHD"/>
</dbReference>
<organism evidence="12 13">
    <name type="scientific">Sungouiella intermedia</name>
    <dbReference type="NCBI Taxonomy" id="45354"/>
    <lineage>
        <taxon>Eukaryota</taxon>
        <taxon>Fungi</taxon>
        <taxon>Dikarya</taxon>
        <taxon>Ascomycota</taxon>
        <taxon>Saccharomycotina</taxon>
        <taxon>Pichiomycetes</taxon>
        <taxon>Metschnikowiaceae</taxon>
        <taxon>Sungouiella</taxon>
    </lineage>
</organism>
<dbReference type="GO" id="GO:0008270">
    <property type="term" value="F:zinc ion binding"/>
    <property type="evidence" value="ECO:0007669"/>
    <property type="project" value="UniProtKB-KW"/>
</dbReference>
<comment type="similarity">
    <text evidence="2 8">Belongs to the CWC24 family.</text>
</comment>
<evidence type="ECO:0000256" key="8">
    <source>
        <dbReference type="RuleBase" id="RU367110"/>
    </source>
</evidence>
<feature type="domain" description="C3H1-type" evidence="11">
    <location>
        <begin position="93"/>
        <end position="121"/>
    </location>
</feature>
<keyword evidence="4 7" id="KW-0479">Metal-binding</keyword>
<dbReference type="PANTHER" id="PTHR12930">
    <property type="entry name" value="ZINC FINGER PROTEIN 183"/>
    <property type="match status" value="1"/>
</dbReference>
<evidence type="ECO:0000313" key="12">
    <source>
        <dbReference type="EMBL" id="SGZ58522.1"/>
    </source>
</evidence>
<accession>A0A1L0C6P4</accession>
<sequence length="217" mass="25221">MFKKRNIKVASKRRAEADSDGENDQLSLMPSKEVSFKKVKIKPNREATHNEGKNANEEVKNRIKAEDDIDNNTVAKLSGPKVPKNIRVTTLTDFQPDVCKDFQQTGYCGYGDTCKFLHIRDELKQKKPIDKEWEAVDKKPKDKSEDTMKPFKCPICKEKYRQPVKTQCDHIFCQKCFMNRYKVEKKPKCFICNVDTGGLVQPLLKREREELEKSNED</sequence>
<keyword evidence="8" id="KW-0238">DNA-binding</keyword>
<evidence type="ECO:0000256" key="6">
    <source>
        <dbReference type="ARBA" id="ARBA00022833"/>
    </source>
</evidence>